<keyword evidence="4" id="KW-1185">Reference proteome</keyword>
<feature type="compositionally biased region" description="Polar residues" evidence="2">
    <location>
        <begin position="1162"/>
        <end position="1190"/>
    </location>
</feature>
<feature type="region of interest" description="Disordered" evidence="2">
    <location>
        <begin position="1250"/>
        <end position="1276"/>
    </location>
</feature>
<feature type="region of interest" description="Disordered" evidence="2">
    <location>
        <begin position="759"/>
        <end position="788"/>
    </location>
</feature>
<dbReference type="InterPro" id="IPR016024">
    <property type="entry name" value="ARM-type_fold"/>
</dbReference>
<evidence type="ECO:0000256" key="1">
    <source>
        <dbReference type="SAM" id="Coils"/>
    </source>
</evidence>
<dbReference type="KEGG" id="tet:TTHERM_00218990"/>
<feature type="compositionally biased region" description="Low complexity" evidence="2">
    <location>
        <begin position="1250"/>
        <end position="1263"/>
    </location>
</feature>
<protein>
    <submittedName>
        <fullName evidence="3">Endo-1,4-beta-xylanase xylA, putative</fullName>
    </submittedName>
</protein>
<dbReference type="STRING" id="312017.I7LVY2"/>
<feature type="compositionally biased region" description="Polar residues" evidence="2">
    <location>
        <begin position="446"/>
        <end position="459"/>
    </location>
</feature>
<feature type="compositionally biased region" description="Low complexity" evidence="2">
    <location>
        <begin position="825"/>
        <end position="836"/>
    </location>
</feature>
<gene>
    <name evidence="3" type="ORF">TTHERM_00218990</name>
</gene>
<proteinExistence type="predicted"/>
<dbReference type="SUPFAM" id="SSF48371">
    <property type="entry name" value="ARM repeat"/>
    <property type="match status" value="1"/>
</dbReference>
<dbReference type="InParanoid" id="I7LVY2"/>
<dbReference type="RefSeq" id="XP_001020571.2">
    <property type="nucleotide sequence ID" value="XM_001020571.2"/>
</dbReference>
<evidence type="ECO:0000256" key="2">
    <source>
        <dbReference type="SAM" id="MobiDB-lite"/>
    </source>
</evidence>
<sequence>MYSNNSSRFQSENNSGGDEGSNMTFAHNKKGGPTLESVESPRFNDDKIRLSTKSSQQNNSKNQSALMGQYSNDSSLMNSQIANNSNYEFTQSKGYQQGNSLTESLQRYKNMMNQIQQKDNTIQSEKFDILSDQKVGIKPSTYIERKTESTNIPLTTAGSNFNMSGSQNSSIQSTQKKLKQSNLQYGTNRLEDIEDIENYDSSNNEESGVADQLRKLREKDYFEDTESEQSFDRELNTRLKMIEVKKKLMNTSVSSSNFNSAVQQNNLNQHASVNSSINSSQAFNQLESSNSKLNVHQGTNKTAGLIIGGKKNQNILQNNSLYNELIEKKSPQIQESSNYQNNKMAKIWENHLNQFLDSSNGGQKQLNMSGNSLQNQQNNYQIQQDFAQPQQNNTSIDEHNISNQSSMLRASRLDQSEQLVNNNQQSVLGINSRFQNSTLQSRYSFIENDQSRNQPNKSLDNSDKKNISRTIYNSSRNNNNMILVGRFIGSGQNSQHIAPLPIHNKSNSNINISNVLTDNITDRKTDNAININQKNSFIQEKNVINKSNFLDDQSIIHQKGQSIGAYQLNENNEISQISALDHIQNVEEHEYQDQQGHMNNFQYQYQDQNFQHQNQTSPVQNQEELTEYSQSAISNSEIKLNAQQQNNLFAKKNNFNQSKNNRQNTSSHQNSHQQNLNQQQVNVQNLKYNLDNLNNKQVYNQEQDNQVQKFVTLSQDFDEQSLYIQKQNEVQIQQNQQEQMLAGQKLQRNLFQQDSIIDNSQDENNQLPNSKERQFTSKFETKSNNESFVSNNSYQQNQYYLYDNQKTLQSAEQAAKSSTTGLTYSQKQQSISSMQSPPNLNNYNFRDQQHFEHEIQREKFIEQIEEVISNQETKQFLIKHFAQNYNSFDNSIYFVHFLDLIASEFGDIVKFDEDIDKIQFEEILQTKLTTNDEEKISLNALQIFTKDGGLRERITSIAQSIKNDSKQREKDNINRKIFQEINSLSKILEQKSKELAKKEKSLIEREQNLKQKEQDFKSILKGEYDVMIFSLDEAVKERSIEVNKKIIQLERNLKNKMKIIETKSKEIKQITSNSSANADKFKSKLAAQEKQAEFLKIKTQDLEKKYVIEQEKNATLQSKYDNLLKKHKDLEKYIKELQGNMQQLNNLRQQRVSHSPDANAPLSYSESGIESQFRQSEGTNKRNASSNVGQNADMPSPIKIDSMDEDELKMGEITINEINQALHNGINQWNNTDLKGSQNTGLIVGKKKIGGSSTTAQSTTGTALKKKSPIGPMGASTTTDEEVKVLMSVVQIIMNNIKTTLPLIINMNNKGQNDSIHQLSESCIDLSIAAAKNSQIDVGEFLYPCFNNLVSNLVEIIPSLLVKQCSPKHLYGIVDLMFRAISFKFRYTQYQKQNKKPMQNSILSEEILESTRNIIKSHQDHINEIMMNPKKPTELTFIPQTAFWKRKIKVIPKKSTTGEKNNTALSRLSGQTSSVSFQLFSNEDVQKEMLQVFKQYMDHSELLLKRKVPNSSQEQQGKAQNNQGLAMVFDFTENSAANEKSNAGSKSLQFENQKYTLMTRIDLQIMTLILQVISKESINAIQSILIDISNENENLNDFLRSYIINIGFVEILVWRMIQSKDDALLIELSTNLMWSMCTNGSHYNQFIQDISEDNVISKLIVIFEKYSNNYNICEKLSVIIQRISYHNSNLKERLTSKQIQIFKNKLVEAEYSKEDGEFLVANLRTILQNLE</sequence>
<feature type="region of interest" description="Disordered" evidence="2">
    <location>
        <begin position="656"/>
        <end position="675"/>
    </location>
</feature>
<feature type="compositionally biased region" description="Basic and acidic residues" evidence="2">
    <location>
        <begin position="770"/>
        <end position="783"/>
    </location>
</feature>
<dbReference type="OrthoDB" id="304065at2759"/>
<feature type="coiled-coil region" evidence="1">
    <location>
        <begin position="981"/>
        <end position="1015"/>
    </location>
</feature>
<feature type="region of interest" description="Disordered" evidence="2">
    <location>
        <begin position="446"/>
        <end position="466"/>
    </location>
</feature>
<name>I7LVY2_TETTS</name>
<feature type="region of interest" description="Disordered" evidence="2">
    <location>
        <begin position="1149"/>
        <end position="1198"/>
    </location>
</feature>
<accession>I7LVY2</accession>
<dbReference type="EMBL" id="GG662621">
    <property type="protein sequence ID" value="EAS00326.2"/>
    <property type="molecule type" value="Genomic_DNA"/>
</dbReference>
<feature type="compositionally biased region" description="Polar residues" evidence="2">
    <location>
        <begin position="759"/>
        <end position="769"/>
    </location>
</feature>
<evidence type="ECO:0000313" key="4">
    <source>
        <dbReference type="Proteomes" id="UP000009168"/>
    </source>
</evidence>
<feature type="region of interest" description="Disordered" evidence="2">
    <location>
        <begin position="1"/>
        <end position="43"/>
    </location>
</feature>
<keyword evidence="1" id="KW-0175">Coiled coil</keyword>
<feature type="region of interest" description="Disordered" evidence="2">
    <location>
        <begin position="155"/>
        <end position="179"/>
    </location>
</feature>
<dbReference type="eggNOG" id="ENOG502SUVZ">
    <property type="taxonomic scope" value="Eukaryota"/>
</dbReference>
<feature type="region of interest" description="Disordered" evidence="2">
    <location>
        <begin position="819"/>
        <end position="840"/>
    </location>
</feature>
<organism evidence="3 4">
    <name type="scientific">Tetrahymena thermophila (strain SB210)</name>
    <dbReference type="NCBI Taxonomy" id="312017"/>
    <lineage>
        <taxon>Eukaryota</taxon>
        <taxon>Sar</taxon>
        <taxon>Alveolata</taxon>
        <taxon>Ciliophora</taxon>
        <taxon>Intramacronucleata</taxon>
        <taxon>Oligohymenophorea</taxon>
        <taxon>Hymenostomatida</taxon>
        <taxon>Tetrahymenina</taxon>
        <taxon>Tetrahymenidae</taxon>
        <taxon>Tetrahymena</taxon>
    </lineage>
</organism>
<dbReference type="Proteomes" id="UP000009168">
    <property type="component" value="Unassembled WGS sequence"/>
</dbReference>
<dbReference type="GeneID" id="7837675"/>
<evidence type="ECO:0000313" key="3">
    <source>
        <dbReference type="EMBL" id="EAS00326.2"/>
    </source>
</evidence>
<feature type="compositionally biased region" description="Polar residues" evidence="2">
    <location>
        <begin position="1"/>
        <end position="25"/>
    </location>
</feature>
<reference evidence="4" key="1">
    <citation type="journal article" date="2006" name="PLoS Biol.">
        <title>Macronuclear genome sequence of the ciliate Tetrahymena thermophila, a model eukaryote.</title>
        <authorList>
            <person name="Eisen J.A."/>
            <person name="Coyne R.S."/>
            <person name="Wu M."/>
            <person name="Wu D."/>
            <person name="Thiagarajan M."/>
            <person name="Wortman J.R."/>
            <person name="Badger J.H."/>
            <person name="Ren Q."/>
            <person name="Amedeo P."/>
            <person name="Jones K.M."/>
            <person name="Tallon L.J."/>
            <person name="Delcher A.L."/>
            <person name="Salzberg S.L."/>
            <person name="Silva J.C."/>
            <person name="Haas B.J."/>
            <person name="Majoros W.H."/>
            <person name="Farzad M."/>
            <person name="Carlton J.M."/>
            <person name="Smith R.K. Jr."/>
            <person name="Garg J."/>
            <person name="Pearlman R.E."/>
            <person name="Karrer K.M."/>
            <person name="Sun L."/>
            <person name="Manning G."/>
            <person name="Elde N.C."/>
            <person name="Turkewitz A.P."/>
            <person name="Asai D.J."/>
            <person name="Wilkes D.E."/>
            <person name="Wang Y."/>
            <person name="Cai H."/>
            <person name="Collins K."/>
            <person name="Stewart B.A."/>
            <person name="Lee S.R."/>
            <person name="Wilamowska K."/>
            <person name="Weinberg Z."/>
            <person name="Ruzzo W.L."/>
            <person name="Wloga D."/>
            <person name="Gaertig J."/>
            <person name="Frankel J."/>
            <person name="Tsao C.-C."/>
            <person name="Gorovsky M.A."/>
            <person name="Keeling P.J."/>
            <person name="Waller R.F."/>
            <person name="Patron N.J."/>
            <person name="Cherry J.M."/>
            <person name="Stover N.A."/>
            <person name="Krieger C.J."/>
            <person name="del Toro C."/>
            <person name="Ryder H.F."/>
            <person name="Williamson S.C."/>
            <person name="Barbeau R.A."/>
            <person name="Hamilton E.P."/>
            <person name="Orias E."/>
        </authorList>
    </citation>
    <scope>NUCLEOTIDE SEQUENCE [LARGE SCALE GENOMIC DNA]</scope>
    <source>
        <strain evidence="4">SB210</strain>
    </source>
</reference>